<proteinExistence type="predicted"/>
<dbReference type="InterPro" id="IPR018060">
    <property type="entry name" value="HTH_AraC"/>
</dbReference>
<evidence type="ECO:0000313" key="4">
    <source>
        <dbReference type="EMBL" id="OWP50366.1"/>
    </source>
</evidence>
<dbReference type="PANTHER" id="PTHR43130">
    <property type="entry name" value="ARAC-FAMILY TRANSCRIPTIONAL REGULATOR"/>
    <property type="match status" value="1"/>
</dbReference>
<dbReference type="Pfam" id="PF12833">
    <property type="entry name" value="HTH_18"/>
    <property type="match status" value="1"/>
</dbReference>
<dbReference type="Gene3D" id="3.40.50.880">
    <property type="match status" value="1"/>
</dbReference>
<dbReference type="Gene3D" id="1.10.10.60">
    <property type="entry name" value="Homeodomain-like"/>
    <property type="match status" value="2"/>
</dbReference>
<accession>A0A2D0AE15</accession>
<feature type="domain" description="HTH araC/xylS-type" evidence="3">
    <location>
        <begin position="222"/>
        <end position="320"/>
    </location>
</feature>
<dbReference type="Pfam" id="PF01965">
    <property type="entry name" value="DJ-1_PfpI"/>
    <property type="match status" value="1"/>
</dbReference>
<name>A0A2D0AE15_PSENT</name>
<dbReference type="GO" id="GO:0043565">
    <property type="term" value="F:sequence-specific DNA binding"/>
    <property type="evidence" value="ECO:0007669"/>
    <property type="project" value="InterPro"/>
</dbReference>
<reference evidence="4 5" key="1">
    <citation type="submission" date="2017-06" db="EMBL/GenBank/DDBJ databases">
        <title>Draft genome of Pseudomonas nitroreducens DF05.</title>
        <authorList>
            <person name="Iyer R."/>
        </authorList>
    </citation>
    <scope>NUCLEOTIDE SEQUENCE [LARGE SCALE GENOMIC DNA]</scope>
    <source>
        <strain evidence="4 5">DF05</strain>
    </source>
</reference>
<dbReference type="InterPro" id="IPR052158">
    <property type="entry name" value="INH-QAR"/>
</dbReference>
<protein>
    <submittedName>
        <fullName evidence="4">AraC family transcriptional regulator</fullName>
    </submittedName>
</protein>
<dbReference type="SUPFAM" id="SSF52317">
    <property type="entry name" value="Class I glutamine amidotransferase-like"/>
    <property type="match status" value="1"/>
</dbReference>
<dbReference type="Proteomes" id="UP000198145">
    <property type="component" value="Unassembled WGS sequence"/>
</dbReference>
<comment type="caution">
    <text evidence="4">The sequence shown here is derived from an EMBL/GenBank/DDBJ whole genome shotgun (WGS) entry which is preliminary data.</text>
</comment>
<dbReference type="GO" id="GO:0003700">
    <property type="term" value="F:DNA-binding transcription factor activity"/>
    <property type="evidence" value="ECO:0007669"/>
    <property type="project" value="InterPro"/>
</dbReference>
<dbReference type="EMBL" id="NJBA01000004">
    <property type="protein sequence ID" value="OWP50366.1"/>
    <property type="molecule type" value="Genomic_DNA"/>
</dbReference>
<dbReference type="InterPro" id="IPR002818">
    <property type="entry name" value="DJ-1/PfpI"/>
</dbReference>
<organism evidence="4 5">
    <name type="scientific">Pseudomonas nitroreducens</name>
    <dbReference type="NCBI Taxonomy" id="46680"/>
    <lineage>
        <taxon>Bacteria</taxon>
        <taxon>Pseudomonadati</taxon>
        <taxon>Pseudomonadota</taxon>
        <taxon>Gammaproteobacteria</taxon>
        <taxon>Pseudomonadales</taxon>
        <taxon>Pseudomonadaceae</taxon>
        <taxon>Pseudomonas</taxon>
    </lineage>
</organism>
<dbReference type="SUPFAM" id="SSF46689">
    <property type="entry name" value="Homeodomain-like"/>
    <property type="match status" value="2"/>
</dbReference>
<evidence type="ECO:0000259" key="3">
    <source>
        <dbReference type="PROSITE" id="PS01124"/>
    </source>
</evidence>
<gene>
    <name evidence="4" type="ORF">CEG18_12525</name>
</gene>
<evidence type="ECO:0000313" key="5">
    <source>
        <dbReference type="Proteomes" id="UP000198145"/>
    </source>
</evidence>
<dbReference type="PANTHER" id="PTHR43130:SF3">
    <property type="entry name" value="HTH-TYPE TRANSCRIPTIONAL REGULATOR RV1931C"/>
    <property type="match status" value="1"/>
</dbReference>
<dbReference type="AlphaFoldDB" id="A0A2D0AE15"/>
<evidence type="ECO:0000256" key="2">
    <source>
        <dbReference type="ARBA" id="ARBA00023163"/>
    </source>
</evidence>
<dbReference type="RefSeq" id="WP_088417778.1">
    <property type="nucleotide sequence ID" value="NZ_NJBA01000004.1"/>
</dbReference>
<dbReference type="eggNOG" id="COG4977">
    <property type="taxonomic scope" value="Bacteria"/>
</dbReference>
<dbReference type="InterPro" id="IPR029062">
    <property type="entry name" value="Class_I_gatase-like"/>
</dbReference>
<dbReference type="PROSITE" id="PS01124">
    <property type="entry name" value="HTH_ARAC_FAMILY_2"/>
    <property type="match status" value="1"/>
</dbReference>
<sequence>MAVERSVVEIGLLLYPGVQTAALHGLTDLFAVADRIASEEAAQQLPVLRVSHWSGEDGGEPRRVFDTHPGADSRLVAVLVPPSLFGLPDAAPLRNLTDWLAARHGAGAIVGSVCIGGLLVAEAGLLDGRSATAHWSGAEAFAKRFPRVRLEAHKPMVDDGDLITSAGLMAWSDLGLRIVDRLLGPSIANRTARFLVVEHSDSAQQCGSNFAPLLGHGDAAILRVQHWLQGNGAVDVSLPAMAAQAGLEERTFLRRFRAATGLKPTEYCQHLRVGKARELLEFTNGTVDHIAYTVGYLDPGSFRSTFRKITGMAPSDYRKRFGAKPAEVALRD</sequence>
<dbReference type="InterPro" id="IPR009057">
    <property type="entry name" value="Homeodomain-like_sf"/>
</dbReference>
<evidence type="ECO:0000256" key="1">
    <source>
        <dbReference type="ARBA" id="ARBA00023015"/>
    </source>
</evidence>
<dbReference type="STRING" id="46680.GCA_000807755_03718"/>
<keyword evidence="1" id="KW-0805">Transcription regulation</keyword>
<dbReference type="CDD" id="cd03138">
    <property type="entry name" value="GATase1_AraC_2"/>
    <property type="match status" value="1"/>
</dbReference>
<dbReference type="SMART" id="SM00342">
    <property type="entry name" value="HTH_ARAC"/>
    <property type="match status" value="1"/>
</dbReference>
<keyword evidence="2" id="KW-0804">Transcription</keyword>